<dbReference type="Proteomes" id="UP000032735">
    <property type="component" value="Chromosome"/>
</dbReference>
<dbReference type="InterPro" id="IPR036397">
    <property type="entry name" value="RNaseH_sf"/>
</dbReference>
<dbReference type="InterPro" id="IPR009057">
    <property type="entry name" value="Homeodomain-like_sf"/>
</dbReference>
<dbReference type="InterPro" id="IPR047656">
    <property type="entry name" value="IS481-like_transpos"/>
</dbReference>
<dbReference type="AlphaFoldDB" id="A0A068R3Z3"/>
<sequence length="301" mass="35481">MNKKEEQEVRRKLKILAHAAEGSNVSKTCRYWGISRDTFYRWKKDYEAKGEKGLINSKPCPENPAIRVAPIIEEKILYLRKNYHFGSAKIAWYLARYHDLKVSLSGVYSVLCRHGLNRLPQNLRKRQVKSIKRYEKKTPGHHVQVDVKFLNFKDENGNKVRRFQYTAIDDATRIRALKVYEKHNQACAIDFIDYVVAKFPFRIKMIRTDNGHEFQSKFHWHCEDLGLEHVYIRPASPNLNGKVERSHLTDKQEFYQILNYKGDVDLEAKLAEWEAFYNYDRPHGGLKGKTPYETLVEKMKA</sequence>
<dbReference type="HOGENOM" id="CLU_027402_15_2_6"/>
<dbReference type="Pfam" id="PF13551">
    <property type="entry name" value="HTH_29"/>
    <property type="match status" value="1"/>
</dbReference>
<dbReference type="Gene3D" id="1.10.10.10">
    <property type="entry name" value="Winged helix-like DNA-binding domain superfamily/Winged helix DNA-binding domain"/>
    <property type="match status" value="1"/>
</dbReference>
<evidence type="ECO:0000313" key="3">
    <source>
        <dbReference type="Proteomes" id="UP000032735"/>
    </source>
</evidence>
<gene>
    <name evidence="2" type="ORF">XPG1_1981</name>
</gene>
<dbReference type="SUPFAM" id="SSF46689">
    <property type="entry name" value="Homeodomain-like"/>
    <property type="match status" value="1"/>
</dbReference>
<reference evidence="2 3" key="1">
    <citation type="submission" date="2013-07" db="EMBL/GenBank/DDBJ databases">
        <authorList>
            <person name="Genoscope - CEA"/>
        </authorList>
    </citation>
    <scope>NUCLEOTIDE SEQUENCE [LARGE SCALE GENOMIC DNA]</scope>
    <source>
        <strain evidence="2 3">G6</strain>
    </source>
</reference>
<dbReference type="PROSITE" id="PS50994">
    <property type="entry name" value="INTEGRASE"/>
    <property type="match status" value="1"/>
</dbReference>
<dbReference type="GO" id="GO:0015074">
    <property type="term" value="P:DNA integration"/>
    <property type="evidence" value="ECO:0007669"/>
    <property type="project" value="InterPro"/>
</dbReference>
<dbReference type="PANTHER" id="PTHR35004">
    <property type="entry name" value="TRANSPOSASE RV3428C-RELATED"/>
    <property type="match status" value="1"/>
</dbReference>
<dbReference type="InterPro" id="IPR012337">
    <property type="entry name" value="RNaseH-like_sf"/>
</dbReference>
<evidence type="ECO:0000313" key="2">
    <source>
        <dbReference type="EMBL" id="CDG21636.1"/>
    </source>
</evidence>
<dbReference type="InterPro" id="IPR001584">
    <property type="entry name" value="Integrase_cat-core"/>
</dbReference>
<dbReference type="NCBIfam" id="NF033577">
    <property type="entry name" value="transpos_IS481"/>
    <property type="match status" value="1"/>
</dbReference>
<feature type="domain" description="Integrase catalytic" evidence="1">
    <location>
        <begin position="135"/>
        <end position="299"/>
    </location>
</feature>
<keyword evidence="3" id="KW-1185">Reference proteome</keyword>
<dbReference type="PANTHER" id="PTHR35004:SF7">
    <property type="entry name" value="INTEGRASE PROTEIN"/>
    <property type="match status" value="1"/>
</dbReference>
<dbReference type="RefSeq" id="WP_084717286.1">
    <property type="nucleotide sequence ID" value="NZ_FO704551.1"/>
</dbReference>
<dbReference type="EMBL" id="FO704551">
    <property type="protein sequence ID" value="CDG21636.1"/>
    <property type="molecule type" value="Genomic_DNA"/>
</dbReference>
<name>A0A068R3Z3_9GAMM</name>
<dbReference type="Gene3D" id="3.30.420.10">
    <property type="entry name" value="Ribonuclease H-like superfamily/Ribonuclease H"/>
    <property type="match status" value="1"/>
</dbReference>
<dbReference type="SUPFAM" id="SSF53098">
    <property type="entry name" value="Ribonuclease H-like"/>
    <property type="match status" value="1"/>
</dbReference>
<dbReference type="STRING" id="1354304.XPG1_1981"/>
<accession>A0A068R3Z3</accession>
<proteinExistence type="predicted"/>
<dbReference type="InterPro" id="IPR036388">
    <property type="entry name" value="WH-like_DNA-bd_sf"/>
</dbReference>
<dbReference type="GO" id="GO:0003676">
    <property type="term" value="F:nucleic acid binding"/>
    <property type="evidence" value="ECO:0007669"/>
    <property type="project" value="InterPro"/>
</dbReference>
<protein>
    <submittedName>
        <fullName evidence="2">Putative integrase</fullName>
    </submittedName>
</protein>
<organism evidence="2 3">
    <name type="scientific">Xenorhabdus poinarii G6</name>
    <dbReference type="NCBI Taxonomy" id="1354304"/>
    <lineage>
        <taxon>Bacteria</taxon>
        <taxon>Pseudomonadati</taxon>
        <taxon>Pseudomonadota</taxon>
        <taxon>Gammaproteobacteria</taxon>
        <taxon>Enterobacterales</taxon>
        <taxon>Morganellaceae</taxon>
        <taxon>Xenorhabdus</taxon>
    </lineage>
</organism>
<dbReference type="KEGG" id="xpo:XPG1_1981"/>
<dbReference type="Pfam" id="PF13683">
    <property type="entry name" value="rve_3"/>
    <property type="match status" value="1"/>
</dbReference>
<dbReference type="OrthoDB" id="9774685at2"/>
<evidence type="ECO:0000259" key="1">
    <source>
        <dbReference type="PROSITE" id="PS50994"/>
    </source>
</evidence>